<dbReference type="EMBL" id="BMAW01128010">
    <property type="protein sequence ID" value="GFU23622.1"/>
    <property type="molecule type" value="Genomic_DNA"/>
</dbReference>
<evidence type="ECO:0000313" key="3">
    <source>
        <dbReference type="Proteomes" id="UP000887013"/>
    </source>
</evidence>
<reference evidence="2" key="1">
    <citation type="submission" date="2020-08" db="EMBL/GenBank/DDBJ databases">
        <title>Multicomponent nature underlies the extraordinary mechanical properties of spider dragline silk.</title>
        <authorList>
            <person name="Kono N."/>
            <person name="Nakamura H."/>
            <person name="Mori M."/>
            <person name="Yoshida Y."/>
            <person name="Ohtoshi R."/>
            <person name="Malay A.D."/>
            <person name="Moran D.A.P."/>
            <person name="Tomita M."/>
            <person name="Numata K."/>
            <person name="Arakawa K."/>
        </authorList>
    </citation>
    <scope>NUCLEOTIDE SEQUENCE</scope>
</reference>
<organism evidence="2 3">
    <name type="scientific">Nephila pilipes</name>
    <name type="common">Giant wood spider</name>
    <name type="synonym">Nephila maculata</name>
    <dbReference type="NCBI Taxonomy" id="299642"/>
    <lineage>
        <taxon>Eukaryota</taxon>
        <taxon>Metazoa</taxon>
        <taxon>Ecdysozoa</taxon>
        <taxon>Arthropoda</taxon>
        <taxon>Chelicerata</taxon>
        <taxon>Arachnida</taxon>
        <taxon>Araneae</taxon>
        <taxon>Araneomorphae</taxon>
        <taxon>Entelegynae</taxon>
        <taxon>Araneoidea</taxon>
        <taxon>Nephilidae</taxon>
        <taxon>Nephila</taxon>
    </lineage>
</organism>
<feature type="non-terminal residue" evidence="2">
    <location>
        <position position="20"/>
    </location>
</feature>
<feature type="region of interest" description="Disordered" evidence="1">
    <location>
        <begin position="1"/>
        <end position="20"/>
    </location>
</feature>
<dbReference type="AlphaFoldDB" id="A0A8X6UEC7"/>
<comment type="caution">
    <text evidence="2">The sequence shown here is derived from an EMBL/GenBank/DDBJ whole genome shotgun (WGS) entry which is preliminary data.</text>
</comment>
<evidence type="ECO:0000313" key="2">
    <source>
        <dbReference type="EMBL" id="GFU23622.1"/>
    </source>
</evidence>
<accession>A0A8X6UEC7</accession>
<gene>
    <name evidence="2" type="ORF">NPIL_371471</name>
</gene>
<name>A0A8X6UEC7_NEPPI</name>
<keyword evidence="3" id="KW-1185">Reference proteome</keyword>
<sequence length="20" mass="2433">MDAHIPKNKRLENERARQEP</sequence>
<evidence type="ECO:0000256" key="1">
    <source>
        <dbReference type="SAM" id="MobiDB-lite"/>
    </source>
</evidence>
<dbReference type="Proteomes" id="UP000887013">
    <property type="component" value="Unassembled WGS sequence"/>
</dbReference>
<protein>
    <submittedName>
        <fullName evidence="2">Uncharacterized protein</fullName>
    </submittedName>
</protein>
<proteinExistence type="predicted"/>